<proteinExistence type="inferred from homology"/>
<dbReference type="PANTHER" id="PTHR12858:SF1">
    <property type="entry name" value="PRE-RRNA-PROCESSING PROTEIN TSR1 HOMOLOG"/>
    <property type="match status" value="1"/>
</dbReference>
<feature type="compositionally biased region" description="Basic residues" evidence="5">
    <location>
        <begin position="1"/>
        <end position="32"/>
    </location>
</feature>
<dbReference type="Pfam" id="PF08142">
    <property type="entry name" value="AARP2CN"/>
    <property type="match status" value="1"/>
</dbReference>
<accession>A0A167FUI1</accession>
<evidence type="ECO:0000256" key="4">
    <source>
        <dbReference type="ARBA" id="ARBA00038288"/>
    </source>
</evidence>
<dbReference type="GO" id="GO:0043021">
    <property type="term" value="F:ribonucleoprotein complex binding"/>
    <property type="evidence" value="ECO:0007669"/>
    <property type="project" value="EnsemblFungi"/>
</dbReference>
<dbReference type="Proteomes" id="UP000189580">
    <property type="component" value="Chromosome b"/>
</dbReference>
<dbReference type="SMART" id="SM00785">
    <property type="entry name" value="AARP2CN"/>
    <property type="match status" value="1"/>
</dbReference>
<dbReference type="GeneID" id="30035372"/>
<dbReference type="Pfam" id="PF04950">
    <property type="entry name" value="RIBIOP_C"/>
    <property type="match status" value="1"/>
</dbReference>
<feature type="domain" description="Bms1-type G" evidence="6">
    <location>
        <begin position="81"/>
        <end position="244"/>
    </location>
</feature>
<evidence type="ECO:0000259" key="6">
    <source>
        <dbReference type="PROSITE" id="PS51714"/>
    </source>
</evidence>
<evidence type="ECO:0000256" key="3">
    <source>
        <dbReference type="ARBA" id="ARBA00023242"/>
    </source>
</evidence>
<dbReference type="Pfam" id="PF22298">
    <property type="entry name" value="Tsr1_G-like"/>
    <property type="match status" value="1"/>
</dbReference>
<reference evidence="7 8" key="1">
    <citation type="submission" date="2016-02" db="EMBL/GenBank/DDBJ databases">
        <title>Complete genome sequence and transcriptome regulation of the pentose utilising yeast Sugiyamaella lignohabitans.</title>
        <authorList>
            <person name="Bellasio M."/>
            <person name="Peymann A."/>
            <person name="Valli M."/>
            <person name="Sipitzky M."/>
            <person name="Graf A."/>
            <person name="Sauer M."/>
            <person name="Marx H."/>
            <person name="Mattanovich D."/>
        </authorList>
    </citation>
    <scope>NUCLEOTIDE SEQUENCE [LARGE SCALE GENOMIC DNA]</scope>
    <source>
        <strain evidence="7 8">CBS 10342</strain>
    </source>
</reference>
<dbReference type="AlphaFoldDB" id="A0A167FUI1"/>
<keyword evidence="3" id="KW-0539">Nucleus</keyword>
<dbReference type="GO" id="GO:0005737">
    <property type="term" value="C:cytoplasm"/>
    <property type="evidence" value="ECO:0007669"/>
    <property type="project" value="EnsemblFungi"/>
</dbReference>
<gene>
    <name evidence="7" type="primary">TSR1</name>
    <name evidence="7" type="ORF">AWJ20_3359</name>
</gene>
<comment type="subcellular location">
    <subcellularLocation>
        <location evidence="1">Nucleus</location>
        <location evidence="1">Nucleolus</location>
    </subcellularLocation>
</comment>
<feature type="region of interest" description="Disordered" evidence="5">
    <location>
        <begin position="1"/>
        <end position="59"/>
    </location>
</feature>
<protein>
    <submittedName>
        <fullName evidence="7">Tsr1p</fullName>
    </submittedName>
</protein>
<dbReference type="GO" id="GO:0003924">
    <property type="term" value="F:GTPase activity"/>
    <property type="evidence" value="ECO:0007669"/>
    <property type="project" value="TreeGrafter"/>
</dbReference>
<dbReference type="PROSITE" id="PS51714">
    <property type="entry name" value="G_BMS1"/>
    <property type="match status" value="1"/>
</dbReference>
<dbReference type="EMBL" id="CP014503">
    <property type="protein sequence ID" value="ANB15719.1"/>
    <property type="molecule type" value="Genomic_DNA"/>
</dbReference>
<name>A0A167FUI1_9ASCO</name>
<dbReference type="GO" id="GO:0034511">
    <property type="term" value="F:U3 snoRNA binding"/>
    <property type="evidence" value="ECO:0007669"/>
    <property type="project" value="TreeGrafter"/>
</dbReference>
<organism evidence="7 8">
    <name type="scientific">Sugiyamaella lignohabitans</name>
    <dbReference type="NCBI Taxonomy" id="796027"/>
    <lineage>
        <taxon>Eukaryota</taxon>
        <taxon>Fungi</taxon>
        <taxon>Dikarya</taxon>
        <taxon>Ascomycota</taxon>
        <taxon>Saccharomycotina</taxon>
        <taxon>Dipodascomycetes</taxon>
        <taxon>Dipodascales</taxon>
        <taxon>Trichomonascaceae</taxon>
        <taxon>Sugiyamaella</taxon>
    </lineage>
</organism>
<evidence type="ECO:0000313" key="8">
    <source>
        <dbReference type="Proteomes" id="UP000189580"/>
    </source>
</evidence>
<evidence type="ECO:0000256" key="5">
    <source>
        <dbReference type="SAM" id="MobiDB-lite"/>
    </source>
</evidence>
<sequence length="783" mass="88014">MAGHSHRPSVKNGHKPFKSKHASKSALKTRTKGKVEKEGNIKGRVHVMSKQERRNTANQLRSKKVIEVSETKKIFDGRNSAPKIVTVIPLSEDCDPSSVVYLLNEAASDNANSVVVENPGSTTIFIDRFKQKLRYIIPKRNFIDVLDAAKVADFVIFVLSSSTEVDELGESYIRSIESQGVSNCIAVINPGISDVGNTKKQTDVRGSLLSYFTHFFPTTEKIYAPEISAEALNVTRLLCQKFPSGVGWRDARPYILAESVGFDRDTNSLTVEGYLRGKGLNADRLVHIPGFGDYQIEKIVDSSIVPKHKQEPMEEDERILAVPSENQENLEELVPVDEDMDSNDFETQTMEDQQLGVRLDGHHYFTRQDLHEDYDSEAEESYKRSKPLPSGTSEYQATWIIDNEEDEANDEEQADDAMLSDSEMHELNGEEDSFGASRTTQSEYAPSEAGDVQSELFVDLSAEEESRQLEEFRARAKEDLDFPDEIEIPPNVSARERLHRYRGLKNLRTCTWDVNEKDPRAPEEWSGLTRIANFKATRNRVAKQTVLEAQVQPGARVKLFIRAPEFIASSFTGESVFVVYGLLQHEHQLSVVNLSITPNSEYAEPVASKDALILQCGPRRLVIRPLFSQAGSNASNNVYKYERFLQPGRSSTATVIAPITMGNVPVLYFKQNASSFDLVGTGSVMDTNVSRILAKRVILTGHPLKIHKKLVTIRYMFFNPEDILWFKAVPLFTKLGRSGYIKESLGTHGYFKATFDGKITSQDTVGMALYKRVWPRASTLWTM</sequence>
<evidence type="ECO:0000256" key="2">
    <source>
        <dbReference type="ARBA" id="ARBA00022517"/>
    </source>
</evidence>
<dbReference type="InterPro" id="IPR012948">
    <property type="entry name" value="AARP2CN"/>
</dbReference>
<keyword evidence="8" id="KW-1185">Reference proteome</keyword>
<feature type="region of interest" description="Disordered" evidence="5">
    <location>
        <begin position="426"/>
        <end position="451"/>
    </location>
</feature>
<dbReference type="InterPro" id="IPR030387">
    <property type="entry name" value="G_Bms1/Tsr1_dom"/>
</dbReference>
<evidence type="ECO:0000256" key="1">
    <source>
        <dbReference type="ARBA" id="ARBA00004604"/>
    </source>
</evidence>
<dbReference type="SMART" id="SM01362">
    <property type="entry name" value="DUF663"/>
    <property type="match status" value="1"/>
</dbReference>
<dbReference type="PANTHER" id="PTHR12858">
    <property type="entry name" value="RIBOSOME BIOGENESIS PROTEIN"/>
    <property type="match status" value="1"/>
</dbReference>
<feature type="region of interest" description="Disordered" evidence="5">
    <location>
        <begin position="371"/>
        <end position="394"/>
    </location>
</feature>
<dbReference type="KEGG" id="slb:AWJ20_3359"/>
<dbReference type="GO" id="GO:0000461">
    <property type="term" value="P:endonucleolytic cleavage to generate mature 3'-end of SSU-rRNA from (SSU-rRNA, 5.8S rRNA, LSU-rRNA)"/>
    <property type="evidence" value="ECO:0007669"/>
    <property type="project" value="EnsemblFungi"/>
</dbReference>
<dbReference type="GO" id="GO:0005525">
    <property type="term" value="F:GTP binding"/>
    <property type="evidence" value="ECO:0007669"/>
    <property type="project" value="TreeGrafter"/>
</dbReference>
<dbReference type="InterPro" id="IPR039761">
    <property type="entry name" value="Bms1/Tsr1"/>
</dbReference>
<dbReference type="OrthoDB" id="119302at2759"/>
<dbReference type="RefSeq" id="XP_018738196.1">
    <property type="nucleotide sequence ID" value="XM_018880370.1"/>
</dbReference>
<keyword evidence="2" id="KW-0690">Ribosome biogenesis</keyword>
<dbReference type="InterPro" id="IPR007034">
    <property type="entry name" value="BMS1_TSR1_C"/>
</dbReference>
<dbReference type="GO" id="GO:0030688">
    <property type="term" value="C:preribosome, small subunit precursor"/>
    <property type="evidence" value="ECO:0007669"/>
    <property type="project" value="EnsemblFungi"/>
</dbReference>
<dbReference type="GO" id="GO:0005730">
    <property type="term" value="C:nucleolus"/>
    <property type="evidence" value="ECO:0007669"/>
    <property type="project" value="UniProtKB-SubCell"/>
</dbReference>
<comment type="similarity">
    <text evidence="4">Belongs to the TRAFAC class translation factor GTPase superfamily. Bms1-like GTPase family. TSR1 subfamily.</text>
</comment>
<evidence type="ECO:0000313" key="7">
    <source>
        <dbReference type="EMBL" id="ANB15719.1"/>
    </source>
</evidence>